<reference evidence="3 4" key="1">
    <citation type="submission" date="2018-08" db="EMBL/GenBank/DDBJ databases">
        <authorList>
            <person name="Lee Y."/>
            <person name="Kakembo D."/>
        </authorList>
    </citation>
    <scope>NUCLEOTIDE SEQUENCE [LARGE SCALE GENOMIC DNA]</scope>
    <source>
        <strain evidence="3 4">JBCS1880</strain>
    </source>
</reference>
<dbReference type="Gene3D" id="2.60.120.1440">
    <property type="match status" value="1"/>
</dbReference>
<accession>A0AAI8P9K5</accession>
<evidence type="ECO:0000259" key="1">
    <source>
        <dbReference type="Pfam" id="PF04773"/>
    </source>
</evidence>
<dbReference type="InterPro" id="IPR006860">
    <property type="entry name" value="FecR"/>
</dbReference>
<sequence>MTERPAMTPRPPHNDLCDDALDWQVVLHSGNAGADDHERYQRWCASSPAHARAAREAEALWGDLGQTQAARTLHTKPLSRSRRRWPRALAASIMMATIACTGWQQAPMWFSDYHTAMNQRQTFTLADGTRVTLNGNSALSVSFSDTRREVVLQAGEALFDTASDPRPFVVDAGGEPVEGRHALFSVRRQASGAEVVLTRGEAQLGERQLSLTPDAEARTAWQRGKLIFNGKPLGQVLAELERYRHGRIFISDARLAGLEVSGVFDLDQPDALLRTLEQRYGLTVTYLPLLAVVR</sequence>
<dbReference type="PANTHER" id="PTHR30273:SF2">
    <property type="entry name" value="PROTEIN FECR"/>
    <property type="match status" value="1"/>
</dbReference>
<keyword evidence="4" id="KW-1185">Reference proteome</keyword>
<evidence type="ECO:0000313" key="4">
    <source>
        <dbReference type="Proteomes" id="UP000258127"/>
    </source>
</evidence>
<dbReference type="Gene3D" id="3.55.50.30">
    <property type="match status" value="1"/>
</dbReference>
<dbReference type="RefSeq" id="WP_116887955.1">
    <property type="nucleotide sequence ID" value="NZ_CP009747.1"/>
</dbReference>
<dbReference type="PIRSF" id="PIRSF018266">
    <property type="entry name" value="FecR"/>
    <property type="match status" value="1"/>
</dbReference>
<dbReference type="InterPro" id="IPR032623">
    <property type="entry name" value="FecR_N"/>
</dbReference>
<gene>
    <name evidence="3" type="ORF">DZC75_08090</name>
</gene>
<dbReference type="AlphaFoldDB" id="A0AAI8P9K5"/>
<dbReference type="Proteomes" id="UP000258127">
    <property type="component" value="Chromosome"/>
</dbReference>
<dbReference type="Pfam" id="PF16220">
    <property type="entry name" value="DUF4880"/>
    <property type="match status" value="1"/>
</dbReference>
<feature type="domain" description="FecR protein" evidence="1">
    <location>
        <begin position="112"/>
        <end position="202"/>
    </location>
</feature>
<evidence type="ECO:0000313" key="3">
    <source>
        <dbReference type="EMBL" id="AXO87958.1"/>
    </source>
</evidence>
<dbReference type="InterPro" id="IPR012373">
    <property type="entry name" value="Ferrdict_sens_TM"/>
</dbReference>
<proteinExistence type="predicted"/>
<dbReference type="PANTHER" id="PTHR30273">
    <property type="entry name" value="PERIPLASMIC SIGNAL SENSOR AND SIGMA FACTOR ACTIVATOR FECR-RELATED"/>
    <property type="match status" value="1"/>
</dbReference>
<feature type="domain" description="FecR N-terminal" evidence="2">
    <location>
        <begin position="18"/>
        <end position="60"/>
    </location>
</feature>
<organism evidence="3 4">
    <name type="scientific">Pseudomonas parafulva</name>
    <dbReference type="NCBI Taxonomy" id="157782"/>
    <lineage>
        <taxon>Bacteria</taxon>
        <taxon>Pseudomonadati</taxon>
        <taxon>Pseudomonadota</taxon>
        <taxon>Gammaproteobacteria</taxon>
        <taxon>Pseudomonadales</taxon>
        <taxon>Pseudomonadaceae</taxon>
        <taxon>Pseudomonas</taxon>
    </lineage>
</organism>
<name>A0AAI8P9K5_9PSED</name>
<dbReference type="Pfam" id="PF04773">
    <property type="entry name" value="FecR"/>
    <property type="match status" value="1"/>
</dbReference>
<dbReference type="GO" id="GO:0016989">
    <property type="term" value="F:sigma factor antagonist activity"/>
    <property type="evidence" value="ECO:0007669"/>
    <property type="project" value="TreeGrafter"/>
</dbReference>
<evidence type="ECO:0000259" key="2">
    <source>
        <dbReference type="Pfam" id="PF16220"/>
    </source>
</evidence>
<dbReference type="EMBL" id="CP031641">
    <property type="protein sequence ID" value="AXO87958.1"/>
    <property type="molecule type" value="Genomic_DNA"/>
</dbReference>
<protein>
    <submittedName>
        <fullName evidence="3">DUF4880 domain-containing protein</fullName>
    </submittedName>
</protein>